<keyword evidence="3 5" id="KW-1133">Transmembrane helix</keyword>
<dbReference type="EMBL" id="JACIIZ010000005">
    <property type="protein sequence ID" value="MBB6251517.1"/>
    <property type="molecule type" value="Genomic_DNA"/>
</dbReference>
<gene>
    <name evidence="6" type="ORF">FHS74_002068</name>
</gene>
<evidence type="ECO:0000256" key="2">
    <source>
        <dbReference type="ARBA" id="ARBA00022692"/>
    </source>
</evidence>
<keyword evidence="4 5" id="KW-0472">Membrane</keyword>
<dbReference type="RefSeq" id="WP_184800074.1">
    <property type="nucleotide sequence ID" value="NZ_JACIIZ010000005.1"/>
</dbReference>
<dbReference type="Pfam" id="PF07869">
    <property type="entry name" value="DUF1656"/>
    <property type="match status" value="1"/>
</dbReference>
<evidence type="ECO:0000256" key="5">
    <source>
        <dbReference type="SAM" id="Phobius"/>
    </source>
</evidence>
<dbReference type="InterPro" id="IPR012451">
    <property type="entry name" value="DUF1656"/>
</dbReference>
<evidence type="ECO:0000256" key="1">
    <source>
        <dbReference type="ARBA" id="ARBA00022475"/>
    </source>
</evidence>
<feature type="transmembrane region" description="Helical" evidence="5">
    <location>
        <begin position="41"/>
        <end position="62"/>
    </location>
</feature>
<keyword evidence="1" id="KW-1003">Cell membrane</keyword>
<protein>
    <recommendedName>
        <fullName evidence="8">DUF1656 domain-containing protein</fullName>
    </recommendedName>
</protein>
<dbReference type="AlphaFoldDB" id="A0A7X0ECA6"/>
<keyword evidence="7" id="KW-1185">Reference proteome</keyword>
<evidence type="ECO:0008006" key="8">
    <source>
        <dbReference type="Google" id="ProtNLM"/>
    </source>
</evidence>
<evidence type="ECO:0000256" key="3">
    <source>
        <dbReference type="ARBA" id="ARBA00022989"/>
    </source>
</evidence>
<reference evidence="6 7" key="1">
    <citation type="submission" date="2020-08" db="EMBL/GenBank/DDBJ databases">
        <title>Genomic Encyclopedia of Type Strains, Phase IV (KMG-IV): sequencing the most valuable type-strain genomes for metagenomic binning, comparative biology and taxonomic classification.</title>
        <authorList>
            <person name="Goeker M."/>
        </authorList>
    </citation>
    <scope>NUCLEOTIDE SEQUENCE [LARGE SCALE GENOMIC DNA]</scope>
    <source>
        <strain evidence="6 7">DSM 22198</strain>
    </source>
</reference>
<feature type="transmembrane region" description="Helical" evidence="5">
    <location>
        <begin position="7"/>
        <end position="29"/>
    </location>
</feature>
<sequence length="63" mass="6717">MFAELDVAGIFMAPIVGYGIAALALFLALRGLLGALGFWRVVWHPALFEAALFSILLSGLVLL</sequence>
<evidence type="ECO:0000313" key="7">
    <source>
        <dbReference type="Proteomes" id="UP000539175"/>
    </source>
</evidence>
<dbReference type="Proteomes" id="UP000539175">
    <property type="component" value="Unassembled WGS sequence"/>
</dbReference>
<evidence type="ECO:0000313" key="6">
    <source>
        <dbReference type="EMBL" id="MBB6251517.1"/>
    </source>
</evidence>
<name>A0A7X0ECA6_9PROT</name>
<proteinExistence type="predicted"/>
<keyword evidence="2 5" id="KW-0812">Transmembrane</keyword>
<accession>A0A7X0ECA6</accession>
<organism evidence="6 7">
    <name type="scientific">Nitrospirillum iridis</name>
    <dbReference type="NCBI Taxonomy" id="765888"/>
    <lineage>
        <taxon>Bacteria</taxon>
        <taxon>Pseudomonadati</taxon>
        <taxon>Pseudomonadota</taxon>
        <taxon>Alphaproteobacteria</taxon>
        <taxon>Rhodospirillales</taxon>
        <taxon>Azospirillaceae</taxon>
        <taxon>Nitrospirillum</taxon>
    </lineage>
</organism>
<evidence type="ECO:0000256" key="4">
    <source>
        <dbReference type="ARBA" id="ARBA00023136"/>
    </source>
</evidence>
<comment type="caution">
    <text evidence="6">The sequence shown here is derived from an EMBL/GenBank/DDBJ whole genome shotgun (WGS) entry which is preliminary data.</text>
</comment>